<keyword evidence="11" id="KW-0249">Electron transport</keyword>
<dbReference type="Proteomes" id="UP001359886">
    <property type="component" value="Unassembled WGS sequence"/>
</dbReference>
<keyword evidence="25" id="KW-1185">Reference proteome</keyword>
<dbReference type="Pfam" id="PF02239">
    <property type="entry name" value="Cytochrom_D1"/>
    <property type="match status" value="1"/>
</dbReference>
<dbReference type="Pfam" id="PF00034">
    <property type="entry name" value="Cytochrom_C"/>
    <property type="match status" value="1"/>
</dbReference>
<evidence type="ECO:0000256" key="14">
    <source>
        <dbReference type="ARBA" id="ARBA00049340"/>
    </source>
</evidence>
<dbReference type="PANTHER" id="PTHR35008">
    <property type="entry name" value="BLL4482 PROTEIN-RELATED"/>
    <property type="match status" value="1"/>
</dbReference>
<evidence type="ECO:0000259" key="23">
    <source>
        <dbReference type="PROSITE" id="PS51007"/>
    </source>
</evidence>
<dbReference type="PROSITE" id="PS51007">
    <property type="entry name" value="CYTC"/>
    <property type="match status" value="2"/>
</dbReference>
<evidence type="ECO:0000256" key="22">
    <source>
        <dbReference type="SAM" id="SignalP"/>
    </source>
</evidence>
<comment type="caution">
    <text evidence="24">The sequence shown here is derived from an EMBL/GenBank/DDBJ whole genome shotgun (WGS) entry which is preliminary data.</text>
</comment>
<evidence type="ECO:0000256" key="16">
    <source>
        <dbReference type="ARBA" id="ARBA00067067"/>
    </source>
</evidence>
<dbReference type="Gene3D" id="2.140.10.20">
    <property type="entry name" value="C-terminal (heme d1) domain of cytochrome cd1-nitrite reductase"/>
    <property type="match status" value="1"/>
</dbReference>
<feature type="domain" description="Cytochrome c" evidence="23">
    <location>
        <begin position="212"/>
        <end position="291"/>
    </location>
</feature>
<evidence type="ECO:0000256" key="20">
    <source>
        <dbReference type="ARBA" id="ARBA00080115"/>
    </source>
</evidence>
<organism evidence="24 25">
    <name type="scientific">Elongatibacter sediminis</name>
    <dbReference type="NCBI Taxonomy" id="3119006"/>
    <lineage>
        <taxon>Bacteria</taxon>
        <taxon>Pseudomonadati</taxon>
        <taxon>Pseudomonadota</taxon>
        <taxon>Gammaproteobacteria</taxon>
        <taxon>Chromatiales</taxon>
        <taxon>Wenzhouxiangellaceae</taxon>
        <taxon>Elongatibacter</taxon>
    </lineage>
</organism>
<protein>
    <recommendedName>
        <fullName evidence="17">Nitrite reductase</fullName>
        <ecNumber evidence="5">1.7.2.1</ecNumber>
        <ecNumber evidence="16">1.7.99.1</ecNumber>
    </recommendedName>
    <alternativeName>
        <fullName evidence="19">Cytochrome cd1</fullName>
    </alternativeName>
    <alternativeName>
        <fullName evidence="20">Cytochrome oxidase</fullName>
    </alternativeName>
    <alternativeName>
        <fullName evidence="18">Hydroxylamine reductase</fullName>
    </alternativeName>
</protein>
<dbReference type="FunFam" id="2.140.10.20:FF:000001">
    <property type="entry name" value="Nitrite reductase NirS"/>
    <property type="match status" value="1"/>
</dbReference>
<feature type="signal peptide" evidence="22">
    <location>
        <begin position="1"/>
        <end position="25"/>
    </location>
</feature>
<dbReference type="GO" id="GO:0009055">
    <property type="term" value="F:electron transfer activity"/>
    <property type="evidence" value="ECO:0007669"/>
    <property type="project" value="InterPro"/>
</dbReference>
<evidence type="ECO:0000256" key="4">
    <source>
        <dbReference type="ARBA" id="ARBA00011738"/>
    </source>
</evidence>
<dbReference type="EC" id="1.7.2.1" evidence="5"/>
<keyword evidence="13 21" id="KW-0408">Iron</keyword>
<dbReference type="CDD" id="cd20779">
    <property type="entry name" value="8prop_hemeD1_NirS"/>
    <property type="match status" value="1"/>
</dbReference>
<evidence type="ECO:0000256" key="18">
    <source>
        <dbReference type="ARBA" id="ARBA00075012"/>
    </source>
</evidence>
<dbReference type="EC" id="1.7.99.1" evidence="16"/>
<dbReference type="GO" id="GO:0020037">
    <property type="term" value="F:heme binding"/>
    <property type="evidence" value="ECO:0007669"/>
    <property type="project" value="InterPro"/>
</dbReference>
<comment type="cofactor">
    <cofactor evidence="1">
        <name>heme c</name>
        <dbReference type="ChEBI" id="CHEBI:61717"/>
    </cofactor>
</comment>
<dbReference type="GO" id="GO:0050421">
    <property type="term" value="F:nitrite reductase (NO-forming) activity"/>
    <property type="evidence" value="ECO:0007669"/>
    <property type="project" value="UniProtKB-EC"/>
</dbReference>
<keyword evidence="10" id="KW-0574">Periplasm</keyword>
<name>A0AAW9RG12_9GAMM</name>
<evidence type="ECO:0000256" key="12">
    <source>
        <dbReference type="ARBA" id="ARBA00023002"/>
    </source>
</evidence>
<evidence type="ECO:0000256" key="10">
    <source>
        <dbReference type="ARBA" id="ARBA00022764"/>
    </source>
</evidence>
<evidence type="ECO:0000313" key="25">
    <source>
        <dbReference type="Proteomes" id="UP001359886"/>
    </source>
</evidence>
<keyword evidence="6" id="KW-0813">Transport</keyword>
<comment type="cofactor">
    <cofactor evidence="2">
        <name>heme</name>
        <dbReference type="ChEBI" id="CHEBI:30413"/>
    </cofactor>
</comment>
<evidence type="ECO:0000256" key="5">
    <source>
        <dbReference type="ARBA" id="ARBA00011882"/>
    </source>
</evidence>
<accession>A0AAW9RG12</accession>
<dbReference type="InterPro" id="IPR051459">
    <property type="entry name" value="Cytochrome_c-type_DH"/>
</dbReference>
<comment type="subunit">
    <text evidence="4">Homodimer.</text>
</comment>
<dbReference type="Gene3D" id="1.10.760.10">
    <property type="entry name" value="Cytochrome c-like domain"/>
    <property type="match status" value="2"/>
</dbReference>
<sequence>MKSRTMLFLITLIPAALMMSLSACGQSESGSDAAPEAARSDPAVAVHAAEAATVTFEERLENGQKLYATHCVACHQAEGQGLAGAFPPLAGSDYLAEGGAKVAIGAVINGLSGPITVNGVEYNAVMPALSYLSDSDVADIVTYVMNSWDNPGGEVAAAEVAAVRGGEAVSGPADHPISSGSTELAYSGAPTAMTGEAARKFIDSEGPNMTQQEFDVATEVYFQRCAGCHGVLRKGATGKPLTVDITREKGTDYLKALITYGSPAGMPNWGTSGDLTEEQVDIMARFLQHEPPEPPEWGMQEMRDSWALLVPPEERPDAPQHDRDIENFFAVTLRDSGEVAIIDGTTKEIVNVVKTGYAVHISRPSASGRYMYTIGRDAKIDMIDLWMDPPDRVAEIKVGLEARSVETSKYHGYEDKYAIAGAYWPPQYTVMEGDTLEPLKIVSTRGMTVDTQEYHPEPRVAAIVASHEHPEFIVNVKETGKILLVNYENVDSLSVTTIGAARFLHDGGWDASKRYFLTAANNSDRIAIIDSRERKLVGLPEVTKIPHPGRGANITDPEFGPVWVTSALGNANITFLGTDPEGHPDQAWKVVRTLEGQGGGSLFVKSHPTSTNLWVDSPLNPDEGISQSVAVYDINNLDAGFEVLPIAEWAELGEGPKRVVQPEFNKAGDEVWFSVWSGQDQESAIVVVDDRTRKLKHVIKGPEVITPTGKFNVYNTVKDIY</sequence>
<comment type="subcellular location">
    <subcellularLocation>
        <location evidence="3">Periplasm</location>
    </subcellularLocation>
</comment>
<evidence type="ECO:0000256" key="11">
    <source>
        <dbReference type="ARBA" id="ARBA00022982"/>
    </source>
</evidence>
<dbReference type="SUPFAM" id="SSF51004">
    <property type="entry name" value="C-terminal (heme d1) domain of cytochrome cd1-nitrite reductase"/>
    <property type="match status" value="1"/>
</dbReference>
<dbReference type="InterPro" id="IPR036909">
    <property type="entry name" value="Cyt_c-like_dom_sf"/>
</dbReference>
<dbReference type="RefSeq" id="WP_354696400.1">
    <property type="nucleotide sequence ID" value="NZ_JAZHOG010000011.1"/>
</dbReference>
<keyword evidence="8 21" id="KW-0479">Metal-binding</keyword>
<proteinExistence type="predicted"/>
<evidence type="ECO:0000256" key="9">
    <source>
        <dbReference type="ARBA" id="ARBA00022729"/>
    </source>
</evidence>
<evidence type="ECO:0000256" key="3">
    <source>
        <dbReference type="ARBA" id="ARBA00004418"/>
    </source>
</evidence>
<keyword evidence="12" id="KW-0560">Oxidoreductase</keyword>
<dbReference type="GO" id="GO:0050418">
    <property type="term" value="F:hydroxylamine reductase activity"/>
    <property type="evidence" value="ECO:0007669"/>
    <property type="project" value="UniProtKB-EC"/>
</dbReference>
<evidence type="ECO:0000256" key="1">
    <source>
        <dbReference type="ARBA" id="ARBA00001926"/>
    </source>
</evidence>
<keyword evidence="9 22" id="KW-0732">Signal</keyword>
<dbReference type="InterPro" id="IPR009056">
    <property type="entry name" value="Cyt_c-like_dom"/>
</dbReference>
<dbReference type="GO" id="GO:0042597">
    <property type="term" value="C:periplasmic space"/>
    <property type="evidence" value="ECO:0007669"/>
    <property type="project" value="UniProtKB-SubCell"/>
</dbReference>
<evidence type="ECO:0000256" key="2">
    <source>
        <dbReference type="ARBA" id="ARBA00001971"/>
    </source>
</evidence>
<dbReference type="InterPro" id="IPR003143">
    <property type="entry name" value="Cyt_cd1_C_sf"/>
</dbReference>
<evidence type="ECO:0000256" key="19">
    <source>
        <dbReference type="ARBA" id="ARBA00077813"/>
    </source>
</evidence>
<dbReference type="EMBL" id="JAZHOG010000011">
    <property type="protein sequence ID" value="MEJ8569077.1"/>
    <property type="molecule type" value="Genomic_DNA"/>
</dbReference>
<dbReference type="InterPro" id="IPR011048">
    <property type="entry name" value="Haem_d1_sf"/>
</dbReference>
<dbReference type="FunFam" id="1.10.760.10:FF:000027">
    <property type="entry name" value="Nitrite reductase"/>
    <property type="match status" value="1"/>
</dbReference>
<evidence type="ECO:0000256" key="21">
    <source>
        <dbReference type="PROSITE-ProRule" id="PRU00433"/>
    </source>
</evidence>
<reference evidence="24 25" key="1">
    <citation type="submission" date="2024-02" db="EMBL/GenBank/DDBJ databases">
        <title>A novel Wenzhouxiangellaceae bacterium, isolated from coastal sediments.</title>
        <authorList>
            <person name="Du Z.-J."/>
            <person name="Ye Y.-Q."/>
            <person name="Zhang X.-Y."/>
        </authorList>
    </citation>
    <scope>NUCLEOTIDE SEQUENCE [LARGE SCALE GENOMIC DNA]</scope>
    <source>
        <strain evidence="24 25">CH-27</strain>
    </source>
</reference>
<keyword evidence="7 21" id="KW-0349">Heme</keyword>
<comment type="catalytic activity">
    <reaction evidence="15">
        <text>A + NH4(+) + H2O = hydroxylamine + AH2 + H(+)</text>
        <dbReference type="Rhea" id="RHEA:22052"/>
        <dbReference type="ChEBI" id="CHEBI:13193"/>
        <dbReference type="ChEBI" id="CHEBI:15377"/>
        <dbReference type="ChEBI" id="CHEBI:15378"/>
        <dbReference type="ChEBI" id="CHEBI:15429"/>
        <dbReference type="ChEBI" id="CHEBI:17499"/>
        <dbReference type="ChEBI" id="CHEBI:28938"/>
        <dbReference type="EC" id="1.7.99.1"/>
    </reaction>
</comment>
<dbReference type="Pfam" id="PF13442">
    <property type="entry name" value="Cytochrome_CBB3"/>
    <property type="match status" value="1"/>
</dbReference>
<feature type="chain" id="PRO_5043869307" description="Nitrite reductase" evidence="22">
    <location>
        <begin position="26"/>
        <end position="721"/>
    </location>
</feature>
<evidence type="ECO:0000256" key="8">
    <source>
        <dbReference type="ARBA" id="ARBA00022723"/>
    </source>
</evidence>
<dbReference type="PROSITE" id="PS51257">
    <property type="entry name" value="PROKAR_LIPOPROTEIN"/>
    <property type="match status" value="1"/>
</dbReference>
<gene>
    <name evidence="24" type="ORF">V3330_15710</name>
</gene>
<evidence type="ECO:0000256" key="13">
    <source>
        <dbReference type="ARBA" id="ARBA00023004"/>
    </source>
</evidence>
<evidence type="ECO:0000256" key="6">
    <source>
        <dbReference type="ARBA" id="ARBA00022448"/>
    </source>
</evidence>
<evidence type="ECO:0000256" key="7">
    <source>
        <dbReference type="ARBA" id="ARBA00022617"/>
    </source>
</evidence>
<comment type="catalytic activity">
    <reaction evidence="14">
        <text>nitric oxide + Fe(III)-[cytochrome c] + H2O = Fe(II)-[cytochrome c] + nitrite + 2 H(+)</text>
        <dbReference type="Rhea" id="RHEA:15233"/>
        <dbReference type="Rhea" id="RHEA-COMP:10350"/>
        <dbReference type="Rhea" id="RHEA-COMP:14399"/>
        <dbReference type="ChEBI" id="CHEBI:15377"/>
        <dbReference type="ChEBI" id="CHEBI:15378"/>
        <dbReference type="ChEBI" id="CHEBI:16301"/>
        <dbReference type="ChEBI" id="CHEBI:16480"/>
        <dbReference type="ChEBI" id="CHEBI:29033"/>
        <dbReference type="ChEBI" id="CHEBI:29034"/>
        <dbReference type="EC" id="1.7.2.1"/>
    </reaction>
</comment>
<feature type="domain" description="Cytochrome c" evidence="23">
    <location>
        <begin position="58"/>
        <end position="148"/>
    </location>
</feature>
<evidence type="ECO:0000256" key="15">
    <source>
        <dbReference type="ARBA" id="ARBA00051350"/>
    </source>
</evidence>
<evidence type="ECO:0000313" key="24">
    <source>
        <dbReference type="EMBL" id="MEJ8569077.1"/>
    </source>
</evidence>
<dbReference type="PANTHER" id="PTHR35008:SF8">
    <property type="entry name" value="ALCOHOL DEHYDROGENASE CYTOCHROME C SUBUNIT"/>
    <property type="match status" value="1"/>
</dbReference>
<dbReference type="AlphaFoldDB" id="A0AAW9RG12"/>
<evidence type="ECO:0000256" key="17">
    <source>
        <dbReference type="ARBA" id="ARBA00071688"/>
    </source>
</evidence>
<dbReference type="SUPFAM" id="SSF46626">
    <property type="entry name" value="Cytochrome c"/>
    <property type="match status" value="2"/>
</dbReference>
<dbReference type="GO" id="GO:0046872">
    <property type="term" value="F:metal ion binding"/>
    <property type="evidence" value="ECO:0007669"/>
    <property type="project" value="UniProtKB-KW"/>
</dbReference>